<evidence type="ECO:0000313" key="1">
    <source>
        <dbReference type="EMBL" id="KAJ9579658.1"/>
    </source>
</evidence>
<gene>
    <name evidence="1" type="ORF">L9F63_004681</name>
</gene>
<sequence>MMQMEECCRAAITLNPASAGSGNNAAPGEWDIEMDIREHIQQCSCTCNHMGYGNYMDYQVKSHGENLK</sequence>
<keyword evidence="2" id="KW-1185">Reference proteome</keyword>
<dbReference type="AlphaFoldDB" id="A0AAD8E763"/>
<dbReference type="EMBL" id="JASPKZ010008383">
    <property type="protein sequence ID" value="KAJ9579658.1"/>
    <property type="molecule type" value="Genomic_DNA"/>
</dbReference>
<organism evidence="1 2">
    <name type="scientific">Diploptera punctata</name>
    <name type="common">Pacific beetle cockroach</name>
    <dbReference type="NCBI Taxonomy" id="6984"/>
    <lineage>
        <taxon>Eukaryota</taxon>
        <taxon>Metazoa</taxon>
        <taxon>Ecdysozoa</taxon>
        <taxon>Arthropoda</taxon>
        <taxon>Hexapoda</taxon>
        <taxon>Insecta</taxon>
        <taxon>Pterygota</taxon>
        <taxon>Neoptera</taxon>
        <taxon>Polyneoptera</taxon>
        <taxon>Dictyoptera</taxon>
        <taxon>Blattodea</taxon>
        <taxon>Blaberoidea</taxon>
        <taxon>Blaberidae</taxon>
        <taxon>Diplopterinae</taxon>
        <taxon>Diploptera</taxon>
    </lineage>
</organism>
<comment type="caution">
    <text evidence="1">The sequence shown here is derived from an EMBL/GenBank/DDBJ whole genome shotgun (WGS) entry which is preliminary data.</text>
</comment>
<reference evidence="1" key="2">
    <citation type="submission" date="2023-05" db="EMBL/GenBank/DDBJ databases">
        <authorList>
            <person name="Fouks B."/>
        </authorList>
    </citation>
    <scope>NUCLEOTIDE SEQUENCE</scope>
    <source>
        <strain evidence="1">Stay&amp;Tobe</strain>
        <tissue evidence="1">Testes</tissue>
    </source>
</reference>
<dbReference type="Proteomes" id="UP001233999">
    <property type="component" value="Unassembled WGS sequence"/>
</dbReference>
<proteinExistence type="predicted"/>
<reference evidence="1" key="1">
    <citation type="journal article" date="2023" name="IScience">
        <title>Live-bearing cockroach genome reveals convergent evolutionary mechanisms linked to viviparity in insects and beyond.</title>
        <authorList>
            <person name="Fouks B."/>
            <person name="Harrison M.C."/>
            <person name="Mikhailova A.A."/>
            <person name="Marchal E."/>
            <person name="English S."/>
            <person name="Carruthers M."/>
            <person name="Jennings E.C."/>
            <person name="Chiamaka E.L."/>
            <person name="Frigard R.A."/>
            <person name="Pippel M."/>
            <person name="Attardo G.M."/>
            <person name="Benoit J.B."/>
            <person name="Bornberg-Bauer E."/>
            <person name="Tobe S.S."/>
        </authorList>
    </citation>
    <scope>NUCLEOTIDE SEQUENCE</scope>
    <source>
        <strain evidence="1">Stay&amp;Tobe</strain>
    </source>
</reference>
<accession>A0AAD8E763</accession>
<protein>
    <submittedName>
        <fullName evidence="1">Uncharacterized protein</fullName>
    </submittedName>
</protein>
<name>A0AAD8E763_DIPPU</name>
<evidence type="ECO:0000313" key="2">
    <source>
        <dbReference type="Proteomes" id="UP001233999"/>
    </source>
</evidence>